<keyword evidence="2" id="KW-0175">Coiled coil</keyword>
<dbReference type="AlphaFoldDB" id="A0A7S7SML0"/>
<accession>A0A7S7SML0</accession>
<evidence type="ECO:0000256" key="2">
    <source>
        <dbReference type="ARBA" id="ARBA00023054"/>
    </source>
</evidence>
<dbReference type="EMBL" id="CP063849">
    <property type="protein sequence ID" value="QOY90549.1"/>
    <property type="molecule type" value="Genomic_DNA"/>
</dbReference>
<dbReference type="PANTHER" id="PTHR32347">
    <property type="entry name" value="EFFLUX SYSTEM COMPONENT YKNX-RELATED"/>
    <property type="match status" value="1"/>
</dbReference>
<reference evidence="4 5" key="1">
    <citation type="submission" date="2020-10" db="EMBL/GenBank/DDBJ databases">
        <title>Complete genome sequence of Paludibaculum fermentans P105T, a facultatively anaerobic acidobacterium capable of dissimilatory Fe(III) reduction.</title>
        <authorList>
            <person name="Dedysh S.N."/>
            <person name="Beletsky A.V."/>
            <person name="Kulichevskaya I.S."/>
            <person name="Mardanov A.V."/>
            <person name="Ravin N.V."/>
        </authorList>
    </citation>
    <scope>NUCLEOTIDE SEQUENCE [LARGE SCALE GENOMIC DNA]</scope>
    <source>
        <strain evidence="4 5">P105</strain>
    </source>
</reference>
<name>A0A7S7SML0_PALFE</name>
<comment type="subcellular location">
    <subcellularLocation>
        <location evidence="1">Cell envelope</location>
    </subcellularLocation>
</comment>
<dbReference type="KEGG" id="pfer:IRI77_11545"/>
<evidence type="ECO:0000256" key="1">
    <source>
        <dbReference type="ARBA" id="ARBA00004196"/>
    </source>
</evidence>
<protein>
    <submittedName>
        <fullName evidence="4">HlyD family efflux transporter periplasmic adaptor subunit</fullName>
    </submittedName>
</protein>
<organism evidence="4 5">
    <name type="scientific">Paludibaculum fermentans</name>
    <dbReference type="NCBI Taxonomy" id="1473598"/>
    <lineage>
        <taxon>Bacteria</taxon>
        <taxon>Pseudomonadati</taxon>
        <taxon>Acidobacteriota</taxon>
        <taxon>Terriglobia</taxon>
        <taxon>Bryobacterales</taxon>
        <taxon>Bryobacteraceae</taxon>
        <taxon>Paludibaculum</taxon>
    </lineage>
</organism>
<dbReference type="GO" id="GO:0030313">
    <property type="term" value="C:cell envelope"/>
    <property type="evidence" value="ECO:0007669"/>
    <property type="project" value="UniProtKB-SubCell"/>
</dbReference>
<dbReference type="Gene3D" id="2.40.30.170">
    <property type="match status" value="1"/>
</dbReference>
<evidence type="ECO:0000313" key="4">
    <source>
        <dbReference type="EMBL" id="QOY90549.1"/>
    </source>
</evidence>
<dbReference type="InterPro" id="IPR050465">
    <property type="entry name" value="UPF0194_transport"/>
</dbReference>
<sequence length="421" mass="45903">MKLKRLLKWAGALLFSATAVVAVLRLREVRAATALPTAQVRQGEFLVITRCRGELRARRSVSITAPQNVPDLRIVWLAPQNSLVKEGDVVIRFDQSSAKQQLQEKEAAQRQAQATLDQAVAEARITAEADRLALSAAKYAVEKAKLEVSRQELLSVLDAETAKVNLESAQQQENTQKATVGLHEASAKSKTSSLTRVLEQAQYEVDLTKSRLAKMEVRSPLSGVIVCQPNYSQGWMNAKPFKVGDQAWPGATIAVIPDLGTLEMEGKVEEIDRGRIEAGNDVKIRLDSLPELTVPGKLAEMSTMAQVSFDWPPSYSFRAYAKIDKPDTRLRPEMNGSMDVIVNRLKDAISVPAKAVFTKDGKPIVYLASAGGYRPHEVEVLARNPDEVALKGLAAGSEVTLVEPEADETSPAAGAKKEAKK</sequence>
<dbReference type="Proteomes" id="UP000593892">
    <property type="component" value="Chromosome"/>
</dbReference>
<proteinExistence type="predicted"/>
<feature type="region of interest" description="Disordered" evidence="3">
    <location>
        <begin position="401"/>
        <end position="421"/>
    </location>
</feature>
<dbReference type="RefSeq" id="WP_194452211.1">
    <property type="nucleotide sequence ID" value="NZ_CP063849.1"/>
</dbReference>
<evidence type="ECO:0000256" key="3">
    <source>
        <dbReference type="SAM" id="MobiDB-lite"/>
    </source>
</evidence>
<evidence type="ECO:0000313" key="5">
    <source>
        <dbReference type="Proteomes" id="UP000593892"/>
    </source>
</evidence>
<gene>
    <name evidence="4" type="ORF">IRI77_11545</name>
</gene>
<dbReference type="Gene3D" id="2.40.420.20">
    <property type="match status" value="1"/>
</dbReference>
<keyword evidence="5" id="KW-1185">Reference proteome</keyword>